<keyword evidence="6" id="KW-1185">Reference proteome</keyword>
<reference evidence="5 6" key="1">
    <citation type="submission" date="2017-11" db="EMBL/GenBank/DDBJ databases">
        <title>Comparitive Functional Genomics of Dry Heat Resistant strains isolated from the Viking Spacecraft.</title>
        <authorList>
            <person name="Seuylemezian A."/>
            <person name="Cooper K."/>
            <person name="Vaishampayan P."/>
        </authorList>
    </citation>
    <scope>NUCLEOTIDE SEQUENCE [LARGE SCALE GENOMIC DNA]</scope>
    <source>
        <strain evidence="5 6">V32-6</strain>
    </source>
</reference>
<evidence type="ECO:0000256" key="1">
    <source>
        <dbReference type="ARBA" id="ARBA00023015"/>
    </source>
</evidence>
<dbReference type="Pfam" id="PF12833">
    <property type="entry name" value="HTH_18"/>
    <property type="match status" value="1"/>
</dbReference>
<dbReference type="SUPFAM" id="SSF46689">
    <property type="entry name" value="Homeodomain-like"/>
    <property type="match status" value="2"/>
</dbReference>
<dbReference type="RefSeq" id="WP_101648252.1">
    <property type="nucleotide sequence ID" value="NZ_PGVE01000047.1"/>
</dbReference>
<dbReference type="OrthoDB" id="9813413at2"/>
<proteinExistence type="predicted"/>
<dbReference type="EMBL" id="PGVE01000047">
    <property type="protein sequence ID" value="PLS04149.1"/>
    <property type="molecule type" value="Genomic_DNA"/>
</dbReference>
<accession>A0A2N5HF44</accession>
<evidence type="ECO:0000256" key="3">
    <source>
        <dbReference type="ARBA" id="ARBA00023163"/>
    </source>
</evidence>
<dbReference type="SUPFAM" id="SSF51215">
    <property type="entry name" value="Regulatory protein AraC"/>
    <property type="match status" value="1"/>
</dbReference>
<protein>
    <recommendedName>
        <fullName evidence="4">HTH araC/xylS-type domain-containing protein</fullName>
    </recommendedName>
</protein>
<dbReference type="GO" id="GO:0043565">
    <property type="term" value="F:sequence-specific DNA binding"/>
    <property type="evidence" value="ECO:0007669"/>
    <property type="project" value="InterPro"/>
</dbReference>
<gene>
    <name evidence="5" type="ORF">CVD27_12575</name>
</gene>
<keyword evidence="1" id="KW-0805">Transcription regulation</keyword>
<evidence type="ECO:0000256" key="2">
    <source>
        <dbReference type="ARBA" id="ARBA00023125"/>
    </source>
</evidence>
<dbReference type="InterPro" id="IPR009057">
    <property type="entry name" value="Homeodomain-like_sf"/>
</dbReference>
<evidence type="ECO:0000313" key="6">
    <source>
        <dbReference type="Proteomes" id="UP000234950"/>
    </source>
</evidence>
<comment type="caution">
    <text evidence="5">The sequence shown here is derived from an EMBL/GenBank/DDBJ whole genome shotgun (WGS) entry which is preliminary data.</text>
</comment>
<organism evidence="5 6">
    <name type="scientific">Neobacillus cucumis</name>
    <dbReference type="NCBI Taxonomy" id="1740721"/>
    <lineage>
        <taxon>Bacteria</taxon>
        <taxon>Bacillati</taxon>
        <taxon>Bacillota</taxon>
        <taxon>Bacilli</taxon>
        <taxon>Bacillales</taxon>
        <taxon>Bacillaceae</taxon>
        <taxon>Neobacillus</taxon>
    </lineage>
</organism>
<dbReference type="InterPro" id="IPR018060">
    <property type="entry name" value="HTH_AraC"/>
</dbReference>
<feature type="domain" description="HTH araC/xylS-type" evidence="4">
    <location>
        <begin position="187"/>
        <end position="286"/>
    </location>
</feature>
<dbReference type="AlphaFoldDB" id="A0A2N5HF44"/>
<dbReference type="GO" id="GO:0003700">
    <property type="term" value="F:DNA-binding transcription factor activity"/>
    <property type="evidence" value="ECO:0007669"/>
    <property type="project" value="InterPro"/>
</dbReference>
<name>A0A2N5HF44_9BACI</name>
<dbReference type="Proteomes" id="UP000234950">
    <property type="component" value="Unassembled WGS sequence"/>
</dbReference>
<keyword evidence="3" id="KW-0804">Transcription</keyword>
<evidence type="ECO:0000259" key="4">
    <source>
        <dbReference type="PROSITE" id="PS01124"/>
    </source>
</evidence>
<keyword evidence="2" id="KW-0238">DNA-binding</keyword>
<dbReference type="Gene3D" id="1.10.10.60">
    <property type="entry name" value="Homeodomain-like"/>
    <property type="match status" value="2"/>
</dbReference>
<dbReference type="PROSITE" id="PS01124">
    <property type="entry name" value="HTH_ARAC_FAMILY_2"/>
    <property type="match status" value="1"/>
</dbReference>
<dbReference type="SMART" id="SM00342">
    <property type="entry name" value="HTH_ARAC"/>
    <property type="match status" value="1"/>
</dbReference>
<dbReference type="PANTHER" id="PTHR43280:SF2">
    <property type="entry name" value="HTH-TYPE TRANSCRIPTIONAL REGULATOR EXSA"/>
    <property type="match status" value="1"/>
</dbReference>
<sequence>MNFYIPKVEPGIKSKKGLYFYEPSALTKELYHYVLWGGEYIVDVPYSIKRDYMNSFILFYIKKGSMHFHYLDQSFVASKDDIVLLDCKEKNNYSAMEETTFQFFHFTGSHTQAMYNELYKRKGCTFRLPSEQNNIPNILSLIASNQEIDFTISLEIYKLLGNLVESTRNTFENRDANVAKAVPKEIQAVLSFISENYASKISVDQLSEISNLSTYHFCRTFKKYIGTSPHQYVLNYRLIQAKNQLVETNLSIEQISMECGFNSIGHFIRVFSQSTGGITPGKFRKLCF</sequence>
<evidence type="ECO:0000313" key="5">
    <source>
        <dbReference type="EMBL" id="PLS04149.1"/>
    </source>
</evidence>
<dbReference type="PANTHER" id="PTHR43280">
    <property type="entry name" value="ARAC-FAMILY TRANSCRIPTIONAL REGULATOR"/>
    <property type="match status" value="1"/>
</dbReference>
<dbReference type="InterPro" id="IPR037923">
    <property type="entry name" value="HTH-like"/>
</dbReference>